<reference evidence="7 8" key="1">
    <citation type="submission" date="2019-03" db="EMBL/GenBank/DDBJ databases">
        <title>Sequencing 23 genomes of Wallemia ichthyophaga.</title>
        <authorList>
            <person name="Gostincar C."/>
        </authorList>
    </citation>
    <scope>NUCLEOTIDE SEQUENCE [LARGE SCALE GENOMIC DNA]</scope>
    <source>
        <strain evidence="6 8">EXF-6200</strain>
        <strain evidence="5 7">EXF-8621</strain>
    </source>
</reference>
<accession>A0A4V4MAM9</accession>
<dbReference type="Gene3D" id="1.10.10.1410">
    <property type="match status" value="1"/>
</dbReference>
<keyword evidence="2" id="KW-0689">Ribosomal protein</keyword>
<dbReference type="HAMAP" id="MF_01478">
    <property type="entry name" value="Ribosomal_L12_arch"/>
    <property type="match status" value="1"/>
</dbReference>
<proteinExistence type="inferred from homology"/>
<dbReference type="EMBL" id="SPOI01000002">
    <property type="protein sequence ID" value="TIB43127.1"/>
    <property type="molecule type" value="Genomic_DNA"/>
</dbReference>
<dbReference type="CDD" id="cd05831">
    <property type="entry name" value="Ribosomal_P1"/>
    <property type="match status" value="1"/>
</dbReference>
<dbReference type="GO" id="GO:0002181">
    <property type="term" value="P:cytoplasmic translation"/>
    <property type="evidence" value="ECO:0007669"/>
    <property type="project" value="TreeGrafter"/>
</dbReference>
<dbReference type="EMBL" id="SPOF01000028">
    <property type="protein sequence ID" value="TIB10785.1"/>
    <property type="molecule type" value="Genomic_DNA"/>
</dbReference>
<gene>
    <name evidence="6" type="ORF">E3P86_00126</name>
    <name evidence="5" type="ORF">E3P90_02729</name>
</gene>
<dbReference type="GO" id="GO:0030295">
    <property type="term" value="F:protein kinase activator activity"/>
    <property type="evidence" value="ECO:0007669"/>
    <property type="project" value="TreeGrafter"/>
</dbReference>
<dbReference type="OMA" id="SQETACV"/>
<feature type="region of interest" description="Disordered" evidence="4">
    <location>
        <begin position="68"/>
        <end position="105"/>
    </location>
</feature>
<feature type="compositionally biased region" description="Low complexity" evidence="4">
    <location>
        <begin position="68"/>
        <end position="80"/>
    </location>
</feature>
<evidence type="ECO:0000313" key="5">
    <source>
        <dbReference type="EMBL" id="TIB10785.1"/>
    </source>
</evidence>
<organism evidence="6 8">
    <name type="scientific">Wallemia ichthyophaga</name>
    <dbReference type="NCBI Taxonomy" id="245174"/>
    <lineage>
        <taxon>Eukaryota</taxon>
        <taxon>Fungi</taxon>
        <taxon>Dikarya</taxon>
        <taxon>Basidiomycota</taxon>
        <taxon>Wallemiomycotina</taxon>
        <taxon>Wallemiomycetes</taxon>
        <taxon>Wallemiales</taxon>
        <taxon>Wallemiaceae</taxon>
        <taxon>Wallemia</taxon>
    </lineage>
</organism>
<evidence type="ECO:0000313" key="8">
    <source>
        <dbReference type="Proteomes" id="UP000310689"/>
    </source>
</evidence>
<evidence type="ECO:0008006" key="9">
    <source>
        <dbReference type="Google" id="ProtNLM"/>
    </source>
</evidence>
<sequence>MSAELATTYASLILADENVPLEAENILKLTSAAGVEVEAIWATLLAKALEGKDVAEILTNVSSGAAAAPAAGAPAAQADAPAEEAPKKEEAKEESDDDMGLGLFD</sequence>
<dbReference type="OrthoDB" id="2194681at2759"/>
<evidence type="ECO:0000256" key="1">
    <source>
        <dbReference type="ARBA" id="ARBA00005436"/>
    </source>
</evidence>
<dbReference type="Proteomes" id="UP000306954">
    <property type="component" value="Unassembled WGS sequence"/>
</dbReference>
<dbReference type="InterPro" id="IPR038716">
    <property type="entry name" value="P1/P2_N_sf"/>
</dbReference>
<evidence type="ECO:0000256" key="3">
    <source>
        <dbReference type="ARBA" id="ARBA00023274"/>
    </source>
</evidence>
<dbReference type="InterPro" id="IPR027534">
    <property type="entry name" value="Ribosomal_P1/P2"/>
</dbReference>
<dbReference type="GO" id="GO:0006414">
    <property type="term" value="P:translational elongation"/>
    <property type="evidence" value="ECO:0007669"/>
    <property type="project" value="InterPro"/>
</dbReference>
<dbReference type="Pfam" id="PF00428">
    <property type="entry name" value="Ribosomal_60s"/>
    <property type="match status" value="1"/>
</dbReference>
<name>A0A4V4MAM9_WALIC</name>
<evidence type="ECO:0000256" key="2">
    <source>
        <dbReference type="ARBA" id="ARBA00022980"/>
    </source>
</evidence>
<dbReference type="FunFam" id="1.10.10.1410:FF:000001">
    <property type="entry name" value="60S acidic ribosomal protein P1"/>
    <property type="match status" value="1"/>
</dbReference>
<evidence type="ECO:0000256" key="4">
    <source>
        <dbReference type="SAM" id="MobiDB-lite"/>
    </source>
</evidence>
<dbReference type="PANTHER" id="PTHR45696:SF10">
    <property type="entry name" value="LARGE RIBOSOMAL SUBUNIT PROTEIN P1"/>
    <property type="match status" value="1"/>
</dbReference>
<dbReference type="GO" id="GO:0022625">
    <property type="term" value="C:cytosolic large ribosomal subunit"/>
    <property type="evidence" value="ECO:0007669"/>
    <property type="project" value="TreeGrafter"/>
</dbReference>
<dbReference type="GO" id="GO:0003735">
    <property type="term" value="F:structural constituent of ribosome"/>
    <property type="evidence" value="ECO:0007669"/>
    <property type="project" value="InterPro"/>
</dbReference>
<dbReference type="Proteomes" id="UP000310689">
    <property type="component" value="Unassembled WGS sequence"/>
</dbReference>
<dbReference type="PANTHER" id="PTHR45696">
    <property type="entry name" value="60S ACIDIC RIBOSOMAL PROTEIN P1"/>
    <property type="match status" value="1"/>
</dbReference>
<dbReference type="AlphaFoldDB" id="A0A4V4MAM9"/>
<evidence type="ECO:0000313" key="7">
    <source>
        <dbReference type="Proteomes" id="UP000306954"/>
    </source>
</evidence>
<comment type="similarity">
    <text evidence="1">Belongs to the eukaryotic ribosomal protein P1/P2 family.</text>
</comment>
<protein>
    <recommendedName>
        <fullName evidence="9">60S acidic ribosomal protein P1</fullName>
    </recommendedName>
</protein>
<evidence type="ECO:0000313" key="6">
    <source>
        <dbReference type="EMBL" id="TIB43127.1"/>
    </source>
</evidence>
<keyword evidence="3" id="KW-0687">Ribonucleoprotein</keyword>
<dbReference type="GO" id="GO:0043021">
    <property type="term" value="F:ribonucleoprotein complex binding"/>
    <property type="evidence" value="ECO:0007669"/>
    <property type="project" value="TreeGrafter"/>
</dbReference>
<comment type="caution">
    <text evidence="6">The sequence shown here is derived from an EMBL/GenBank/DDBJ whole genome shotgun (WGS) entry which is preliminary data.</text>
</comment>